<dbReference type="InterPro" id="IPR041633">
    <property type="entry name" value="Polbeta"/>
</dbReference>
<dbReference type="RefSeq" id="WP_078318800.1">
    <property type="nucleotide sequence ID" value="NZ_FXTS01000002.1"/>
</dbReference>
<comment type="caution">
    <text evidence="2">The sequence shown here is derived from an EMBL/GenBank/DDBJ whole genome shotgun (WGS) entry which is preliminary data.</text>
</comment>
<dbReference type="InterPro" id="IPR052930">
    <property type="entry name" value="TA_antitoxin_MntA"/>
</dbReference>
<dbReference type="EMBL" id="MTSD02000002">
    <property type="protein sequence ID" value="OOV87471.1"/>
    <property type="molecule type" value="Genomic_DNA"/>
</dbReference>
<evidence type="ECO:0000313" key="2">
    <source>
        <dbReference type="EMBL" id="OOV87471.1"/>
    </source>
</evidence>
<keyword evidence="3" id="KW-1185">Reference proteome</keyword>
<dbReference type="PANTHER" id="PTHR43852">
    <property type="entry name" value="NUCLEOTIDYLTRANSFERASE"/>
    <property type="match status" value="1"/>
</dbReference>
<dbReference type="Pfam" id="PF18765">
    <property type="entry name" value="Polbeta"/>
    <property type="match status" value="1"/>
</dbReference>
<sequence>MNQKHTLNALKKLAESDASIEVVWLYGSRAKGTADADSDFDLAIAFQSLPENRASYFTEDLAFQWMEQVNVKISIVDINQIPIPLAYNIIEEGEIIMSANPLRIHSEQSRVWSLWEEYRYEYLKNRA</sequence>
<dbReference type="Gene3D" id="3.30.460.10">
    <property type="entry name" value="Beta Polymerase, domain 2"/>
    <property type="match status" value="1"/>
</dbReference>
<dbReference type="NCBIfam" id="NF047752">
    <property type="entry name" value="MntA_antitoxin"/>
    <property type="match status" value="1"/>
</dbReference>
<gene>
    <name evidence="2" type="ORF">BTA35_0205345</name>
</gene>
<evidence type="ECO:0000313" key="3">
    <source>
        <dbReference type="Proteomes" id="UP000190064"/>
    </source>
</evidence>
<name>A0A1T1HC88_OCELI</name>
<dbReference type="STRING" id="966.BTA35_0205345"/>
<proteinExistence type="predicted"/>
<evidence type="ECO:0000259" key="1">
    <source>
        <dbReference type="Pfam" id="PF18765"/>
    </source>
</evidence>
<dbReference type="PANTHER" id="PTHR43852:SF3">
    <property type="entry name" value="NUCLEOTIDYLTRANSFERASE"/>
    <property type="match status" value="1"/>
</dbReference>
<dbReference type="SUPFAM" id="SSF81301">
    <property type="entry name" value="Nucleotidyltransferase"/>
    <property type="match status" value="1"/>
</dbReference>
<feature type="domain" description="Polymerase beta nucleotidyltransferase" evidence="1">
    <location>
        <begin position="9"/>
        <end position="100"/>
    </location>
</feature>
<dbReference type="AlphaFoldDB" id="A0A1T1HC88"/>
<accession>A0A1T1HC88</accession>
<organism evidence="2 3">
    <name type="scientific">Oceanospirillum linum</name>
    <dbReference type="NCBI Taxonomy" id="966"/>
    <lineage>
        <taxon>Bacteria</taxon>
        <taxon>Pseudomonadati</taxon>
        <taxon>Pseudomonadota</taxon>
        <taxon>Gammaproteobacteria</taxon>
        <taxon>Oceanospirillales</taxon>
        <taxon>Oceanospirillaceae</taxon>
        <taxon>Oceanospirillum</taxon>
    </lineage>
</organism>
<dbReference type="InterPro" id="IPR043519">
    <property type="entry name" value="NT_sf"/>
</dbReference>
<dbReference type="CDD" id="cd05403">
    <property type="entry name" value="NT_KNTase_like"/>
    <property type="match status" value="1"/>
</dbReference>
<reference evidence="2" key="1">
    <citation type="submission" date="2017-02" db="EMBL/GenBank/DDBJ databases">
        <title>Draft Genome Sequence of the Salt Water Bacterium Oceanospirillum linum ATCC 11336.</title>
        <authorList>
            <person name="Trachtenberg A.M."/>
            <person name="Carney J.G."/>
            <person name="Linnane J.D."/>
            <person name="Rheaume B.A."/>
            <person name="Pitts N.L."/>
            <person name="Mykles D.L."/>
            <person name="Maclea K.S."/>
        </authorList>
    </citation>
    <scope>NUCLEOTIDE SEQUENCE [LARGE SCALE GENOMIC DNA]</scope>
    <source>
        <strain evidence="2">ATCC 11336</strain>
    </source>
</reference>
<dbReference type="Proteomes" id="UP000190064">
    <property type="component" value="Unassembled WGS sequence"/>
</dbReference>
<protein>
    <recommendedName>
        <fullName evidence="1">Polymerase beta nucleotidyltransferase domain-containing protein</fullName>
    </recommendedName>
</protein>